<dbReference type="AlphaFoldDB" id="A0A1H0HRG2"/>
<evidence type="ECO:0000259" key="7">
    <source>
        <dbReference type="PROSITE" id="PS51296"/>
    </source>
</evidence>
<dbReference type="Pfam" id="PF00848">
    <property type="entry name" value="Ring_hydroxyl_A"/>
    <property type="match status" value="1"/>
</dbReference>
<dbReference type="Pfam" id="PF00355">
    <property type="entry name" value="Rieske"/>
    <property type="match status" value="1"/>
</dbReference>
<dbReference type="SUPFAM" id="SSF55961">
    <property type="entry name" value="Bet v1-like"/>
    <property type="match status" value="1"/>
</dbReference>
<dbReference type="Gene3D" id="2.102.10.10">
    <property type="entry name" value="Rieske [2Fe-2S] iron-sulphur domain"/>
    <property type="match status" value="1"/>
</dbReference>
<evidence type="ECO:0000256" key="4">
    <source>
        <dbReference type="ARBA" id="ARBA00023002"/>
    </source>
</evidence>
<proteinExistence type="inferred from homology"/>
<keyword evidence="6" id="KW-0411">Iron-sulfur</keyword>
<dbReference type="GO" id="GO:0005506">
    <property type="term" value="F:iron ion binding"/>
    <property type="evidence" value="ECO:0007669"/>
    <property type="project" value="InterPro"/>
</dbReference>
<dbReference type="SUPFAM" id="SSF50022">
    <property type="entry name" value="ISP domain"/>
    <property type="match status" value="1"/>
</dbReference>
<evidence type="ECO:0000256" key="5">
    <source>
        <dbReference type="ARBA" id="ARBA00023004"/>
    </source>
</evidence>
<feature type="domain" description="Rieske" evidence="7">
    <location>
        <begin position="43"/>
        <end position="123"/>
    </location>
</feature>
<reference evidence="8 9" key="1">
    <citation type="submission" date="2016-11" db="EMBL/GenBank/DDBJ databases">
        <authorList>
            <person name="Varghese N."/>
            <person name="Submissions S."/>
        </authorList>
    </citation>
    <scope>NUCLEOTIDE SEQUENCE [LARGE SCALE GENOMIC DNA]</scope>
    <source>
        <strain evidence="8 9">DSM 29620</strain>
    </source>
</reference>
<keyword evidence="4" id="KW-0560">Oxidoreductase</keyword>
<gene>
    <name evidence="8" type="ORF">SAMN05444142_104319</name>
</gene>
<sequence length="446" mass="50693">MGRYTDNPQAVAALVRGREVHRDVYIDPEVFRLEMKHLFANAWVFVGHDSQTPNKGDYFTTQVGDQPVIMVRHTDNEIKVLYNRCPHKGTKIAIDRTGNTGKFFRCPYHAWSFKTDGCLLAIPLKKGYEGTGLEDQKTGNGMKAVGAVHNYRGFVFARLAEEGISFEEFFGGALSSLDNMIDRSPAGRLEVAGPPLRYMHQCNWKMLVENQTDTCHPMVAHESSAGTAVRIWKELGYSEDDPKPPAMEIIAPFMSPYEFFENMGIRTWPNGHGHTGVHHSIHSDYSAIPGYFEKLVDAYGEDKAKAILAENRHNTVYFPNIMIKGPIQQLRVFIPLAADKTLVESYIYRLVDAPDELTARTAMYNRMINAPTSIVGHDDLEMYERAQEGLHVDGLEWVNVQRLYEEDEDFDEERVENGTTERQMRNQFHAWVRFMTADMGGKEAAE</sequence>
<keyword evidence="5" id="KW-0408">Iron</keyword>
<dbReference type="InterPro" id="IPR015879">
    <property type="entry name" value="Ring_hydroxy_dOase_asu_C_dom"/>
</dbReference>
<evidence type="ECO:0000256" key="6">
    <source>
        <dbReference type="ARBA" id="ARBA00023014"/>
    </source>
</evidence>
<name>A0A1H0HRG2_9RHOB</name>
<dbReference type="RefSeq" id="WP_149788295.1">
    <property type="nucleotide sequence ID" value="NZ_FNIO01000004.1"/>
</dbReference>
<evidence type="ECO:0000256" key="3">
    <source>
        <dbReference type="ARBA" id="ARBA00022723"/>
    </source>
</evidence>
<dbReference type="Gene3D" id="3.90.380.10">
    <property type="entry name" value="Naphthalene 1,2-dioxygenase Alpha Subunit, Chain A, domain 1"/>
    <property type="match status" value="1"/>
</dbReference>
<keyword evidence="2" id="KW-0001">2Fe-2S</keyword>
<dbReference type="GO" id="GO:0051537">
    <property type="term" value="F:2 iron, 2 sulfur cluster binding"/>
    <property type="evidence" value="ECO:0007669"/>
    <property type="project" value="UniProtKB-KW"/>
</dbReference>
<protein>
    <submittedName>
        <fullName evidence="8">Phenylpropionate dioxygenase, large terminal subunit</fullName>
    </submittedName>
</protein>
<dbReference type="OrthoDB" id="7456916at2"/>
<keyword evidence="9" id="KW-1185">Reference proteome</keyword>
<dbReference type="InterPro" id="IPR001663">
    <property type="entry name" value="Rng_hydr_dOase-A"/>
</dbReference>
<dbReference type="PROSITE" id="PS51296">
    <property type="entry name" value="RIESKE"/>
    <property type="match status" value="1"/>
</dbReference>
<dbReference type="PANTHER" id="PTHR43756:SF1">
    <property type="entry name" value="3-PHENYLPROPIONATE_CINNAMIC ACID DIOXYGENASE SUBUNIT ALPHA"/>
    <property type="match status" value="1"/>
</dbReference>
<keyword evidence="3" id="KW-0479">Metal-binding</keyword>
<dbReference type="Proteomes" id="UP000324252">
    <property type="component" value="Unassembled WGS sequence"/>
</dbReference>
<keyword evidence="8" id="KW-0223">Dioxygenase</keyword>
<dbReference type="InterPro" id="IPR017941">
    <property type="entry name" value="Rieske_2Fe-2S"/>
</dbReference>
<organism evidence="8 9">
    <name type="scientific">Lutimaribacter pacificus</name>
    <dbReference type="NCBI Taxonomy" id="391948"/>
    <lineage>
        <taxon>Bacteria</taxon>
        <taxon>Pseudomonadati</taxon>
        <taxon>Pseudomonadota</taxon>
        <taxon>Alphaproteobacteria</taxon>
        <taxon>Rhodobacterales</taxon>
        <taxon>Roseobacteraceae</taxon>
        <taxon>Lutimaribacter</taxon>
    </lineage>
</organism>
<evidence type="ECO:0000313" key="9">
    <source>
        <dbReference type="Proteomes" id="UP000324252"/>
    </source>
</evidence>
<dbReference type="InterPro" id="IPR036922">
    <property type="entry name" value="Rieske_2Fe-2S_sf"/>
</dbReference>
<dbReference type="CDD" id="cd08879">
    <property type="entry name" value="RHO_alpha_C_AntDO-like"/>
    <property type="match status" value="1"/>
</dbReference>
<evidence type="ECO:0000313" key="8">
    <source>
        <dbReference type="EMBL" id="SHK32146.1"/>
    </source>
</evidence>
<dbReference type="GO" id="GO:0051213">
    <property type="term" value="F:dioxygenase activity"/>
    <property type="evidence" value="ECO:0007669"/>
    <property type="project" value="UniProtKB-KW"/>
</dbReference>
<evidence type="ECO:0000256" key="1">
    <source>
        <dbReference type="ARBA" id="ARBA00008751"/>
    </source>
</evidence>
<comment type="similarity">
    <text evidence="1">Belongs to the bacterial ring-hydroxylating dioxygenase alpha subunit family.</text>
</comment>
<dbReference type="PANTHER" id="PTHR43756">
    <property type="entry name" value="CHOLINE MONOOXYGENASE, CHLOROPLASTIC"/>
    <property type="match status" value="1"/>
</dbReference>
<dbReference type="PRINTS" id="PR00090">
    <property type="entry name" value="RNGDIOXGNASE"/>
</dbReference>
<dbReference type="EMBL" id="FQZZ01000004">
    <property type="protein sequence ID" value="SHK32146.1"/>
    <property type="molecule type" value="Genomic_DNA"/>
</dbReference>
<accession>A0A1H0HRG2</accession>
<evidence type="ECO:0000256" key="2">
    <source>
        <dbReference type="ARBA" id="ARBA00022714"/>
    </source>
</evidence>